<name>A0A6I4NWB5_9MICO</name>
<dbReference type="InterPro" id="IPR050266">
    <property type="entry name" value="AB_hydrolase_sf"/>
</dbReference>
<gene>
    <name evidence="3" type="ORF">GB864_07705</name>
</gene>
<dbReference type="Pfam" id="PF12697">
    <property type="entry name" value="Abhydrolase_6"/>
    <property type="match status" value="1"/>
</dbReference>
<dbReference type="InterPro" id="IPR000073">
    <property type="entry name" value="AB_hydrolase_1"/>
</dbReference>
<proteinExistence type="predicted"/>
<feature type="compositionally biased region" description="Low complexity" evidence="1">
    <location>
        <begin position="299"/>
        <end position="318"/>
    </location>
</feature>
<comment type="caution">
    <text evidence="3">The sequence shown here is derived from an EMBL/GenBank/DDBJ whole genome shotgun (WGS) entry which is preliminary data.</text>
</comment>
<feature type="region of interest" description="Disordered" evidence="1">
    <location>
        <begin position="297"/>
        <end position="318"/>
    </location>
</feature>
<dbReference type="Proteomes" id="UP000438182">
    <property type="component" value="Unassembled WGS sequence"/>
</dbReference>
<keyword evidence="3" id="KW-0378">Hydrolase</keyword>
<dbReference type="PRINTS" id="PR00111">
    <property type="entry name" value="ABHYDROLASE"/>
</dbReference>
<sequence>MSANSPYDARLRRIPTREHRAGIAGAETRWWEYGEPDSDTTLVFVHGFRGDHHGLEPVIAFLPGVRILAPDLPGFGASGALPVAHDIDGYAGWLDAFIAAQALPEPPVVLGHSFGSIVVAAAVADGLPAERVILVNPIGAPALEGPRGVMTRLAVLYYRVAAALPAKAGFALLRSRLIVRVMSVTMAKTKDRELLAFIHDQHDRYFSAFEDRSVVLEAFRASVSNDVRASASKIAQPVLLVAADLDDITPIEAERRLATMFADARLVEIPGVGHLIHYETPEPAAAAIAAFLGERDGAPGDAGEADAAADASEPGAAR</sequence>
<dbReference type="EMBL" id="WSTA01000026">
    <property type="protein sequence ID" value="MWB98431.1"/>
    <property type="molecule type" value="Genomic_DNA"/>
</dbReference>
<evidence type="ECO:0000256" key="1">
    <source>
        <dbReference type="SAM" id="MobiDB-lite"/>
    </source>
</evidence>
<dbReference type="InterPro" id="IPR000639">
    <property type="entry name" value="Epox_hydrolase-like"/>
</dbReference>
<feature type="domain" description="AB hydrolase-1" evidence="2">
    <location>
        <begin position="42"/>
        <end position="286"/>
    </location>
</feature>
<evidence type="ECO:0000313" key="4">
    <source>
        <dbReference type="Proteomes" id="UP000438182"/>
    </source>
</evidence>
<dbReference type="GO" id="GO:0016787">
    <property type="term" value="F:hydrolase activity"/>
    <property type="evidence" value="ECO:0007669"/>
    <property type="project" value="UniProtKB-KW"/>
</dbReference>
<dbReference type="AlphaFoldDB" id="A0A6I4NWB5"/>
<evidence type="ECO:0000259" key="2">
    <source>
        <dbReference type="Pfam" id="PF12697"/>
    </source>
</evidence>
<dbReference type="PRINTS" id="PR00412">
    <property type="entry name" value="EPOXHYDRLASE"/>
</dbReference>
<protein>
    <submittedName>
        <fullName evidence="3">Alpha/beta fold hydrolase</fullName>
    </submittedName>
</protein>
<keyword evidence="4" id="KW-1185">Reference proteome</keyword>
<dbReference type="RefSeq" id="WP_160423769.1">
    <property type="nucleotide sequence ID" value="NZ_WSTA01000026.1"/>
</dbReference>
<dbReference type="PANTHER" id="PTHR43798:SF33">
    <property type="entry name" value="HYDROLASE, PUTATIVE (AFU_ORTHOLOGUE AFUA_2G14860)-RELATED"/>
    <property type="match status" value="1"/>
</dbReference>
<dbReference type="Gene3D" id="3.40.50.1820">
    <property type="entry name" value="alpha/beta hydrolase"/>
    <property type="match status" value="1"/>
</dbReference>
<accession>A0A6I4NWB5</accession>
<reference evidence="3 4" key="1">
    <citation type="submission" date="2019-12" db="EMBL/GenBank/DDBJ databases">
        <authorList>
            <person name="Kim Y.S."/>
        </authorList>
    </citation>
    <scope>NUCLEOTIDE SEQUENCE [LARGE SCALE GENOMIC DNA]</scope>
    <source>
        <strain evidence="3 4">MMS17-SY077</strain>
    </source>
</reference>
<dbReference type="SUPFAM" id="SSF53474">
    <property type="entry name" value="alpha/beta-Hydrolases"/>
    <property type="match status" value="1"/>
</dbReference>
<dbReference type="GO" id="GO:0016020">
    <property type="term" value="C:membrane"/>
    <property type="evidence" value="ECO:0007669"/>
    <property type="project" value="TreeGrafter"/>
</dbReference>
<dbReference type="InterPro" id="IPR029058">
    <property type="entry name" value="AB_hydrolase_fold"/>
</dbReference>
<organism evidence="3 4">
    <name type="scientific">Agromyces seonyuensis</name>
    <dbReference type="NCBI Taxonomy" id="2662446"/>
    <lineage>
        <taxon>Bacteria</taxon>
        <taxon>Bacillati</taxon>
        <taxon>Actinomycetota</taxon>
        <taxon>Actinomycetes</taxon>
        <taxon>Micrococcales</taxon>
        <taxon>Microbacteriaceae</taxon>
        <taxon>Agromyces</taxon>
    </lineage>
</organism>
<evidence type="ECO:0000313" key="3">
    <source>
        <dbReference type="EMBL" id="MWB98431.1"/>
    </source>
</evidence>
<dbReference type="PANTHER" id="PTHR43798">
    <property type="entry name" value="MONOACYLGLYCEROL LIPASE"/>
    <property type="match status" value="1"/>
</dbReference>